<sequence>MSRSGLWLIGLLVAANTLAAAVLWSGWQPSVDHPSEARQPASVSIPLFDGPTGPGECQYRWAVGSEVRADALSQRLRAKGIRATSRVLEPAAQGYELRLTGITTVQEARARRDGLAEAAGYDPAAVDWPLAVSGSGGALRLYRHGSKEVLRDLQERLRAQGLGTELVPARRPGRAEVLIHGPLTELQEALIRGAQGVSDCHLRPD</sequence>
<dbReference type="InterPro" id="IPR007730">
    <property type="entry name" value="SPOR-like_dom"/>
</dbReference>
<dbReference type="GO" id="GO:0042834">
    <property type="term" value="F:peptidoglycan binding"/>
    <property type="evidence" value="ECO:0007669"/>
    <property type="project" value="InterPro"/>
</dbReference>
<dbReference type="EMBL" id="RCDA01000001">
    <property type="protein sequence ID" value="RLK51300.1"/>
    <property type="molecule type" value="Genomic_DNA"/>
</dbReference>
<keyword evidence="3" id="KW-1185">Reference proteome</keyword>
<feature type="domain" description="SPOR" evidence="1">
    <location>
        <begin position="63"/>
        <end position="126"/>
    </location>
</feature>
<evidence type="ECO:0000259" key="1">
    <source>
        <dbReference type="Pfam" id="PF05036"/>
    </source>
</evidence>
<dbReference type="AlphaFoldDB" id="A0A498CDE0"/>
<gene>
    <name evidence="2" type="ORF">DFR31_1231</name>
</gene>
<name>A0A498CDE0_9GAMM</name>
<protein>
    <submittedName>
        <fullName evidence="2">Sporulation related protein</fullName>
    </submittedName>
</protein>
<reference evidence="2 3" key="1">
    <citation type="submission" date="2018-10" db="EMBL/GenBank/DDBJ databases">
        <title>Genomic Encyclopedia of Type Strains, Phase IV (KMG-IV): sequencing the most valuable type-strain genomes for metagenomic binning, comparative biology and taxonomic classification.</title>
        <authorList>
            <person name="Goeker M."/>
        </authorList>
    </citation>
    <scope>NUCLEOTIDE SEQUENCE [LARGE SCALE GENOMIC DNA]</scope>
    <source>
        <strain evidence="2 3">DSM 12769</strain>
    </source>
</reference>
<organism evidence="2 3">
    <name type="scientific">Alkalispirillum mobile</name>
    <dbReference type="NCBI Taxonomy" id="85925"/>
    <lineage>
        <taxon>Bacteria</taxon>
        <taxon>Pseudomonadati</taxon>
        <taxon>Pseudomonadota</taxon>
        <taxon>Gammaproteobacteria</taxon>
        <taxon>Chromatiales</taxon>
        <taxon>Ectothiorhodospiraceae</taxon>
        <taxon>Alkalispirillum</taxon>
    </lineage>
</organism>
<dbReference type="RefSeq" id="WP_121441720.1">
    <property type="nucleotide sequence ID" value="NZ_RCDA01000001.1"/>
</dbReference>
<evidence type="ECO:0000313" key="2">
    <source>
        <dbReference type="EMBL" id="RLK51300.1"/>
    </source>
</evidence>
<dbReference type="Proteomes" id="UP000275461">
    <property type="component" value="Unassembled WGS sequence"/>
</dbReference>
<comment type="caution">
    <text evidence="2">The sequence shown here is derived from an EMBL/GenBank/DDBJ whole genome shotgun (WGS) entry which is preliminary data.</text>
</comment>
<evidence type="ECO:0000313" key="3">
    <source>
        <dbReference type="Proteomes" id="UP000275461"/>
    </source>
</evidence>
<proteinExistence type="predicted"/>
<dbReference type="Pfam" id="PF05036">
    <property type="entry name" value="SPOR"/>
    <property type="match status" value="1"/>
</dbReference>
<accession>A0A498CDE0</accession>